<dbReference type="Proteomes" id="UP000299102">
    <property type="component" value="Unassembled WGS sequence"/>
</dbReference>
<accession>A0A4C1YVY8</accession>
<evidence type="ECO:0000313" key="3">
    <source>
        <dbReference type="Proteomes" id="UP000299102"/>
    </source>
</evidence>
<name>A0A4C1YVY8_EUMVA</name>
<feature type="region of interest" description="Disordered" evidence="1">
    <location>
        <begin position="158"/>
        <end position="183"/>
    </location>
</feature>
<evidence type="ECO:0000256" key="1">
    <source>
        <dbReference type="SAM" id="MobiDB-lite"/>
    </source>
</evidence>
<comment type="caution">
    <text evidence="2">The sequence shown here is derived from an EMBL/GenBank/DDBJ whole genome shotgun (WGS) entry which is preliminary data.</text>
</comment>
<proteinExistence type="predicted"/>
<protein>
    <submittedName>
        <fullName evidence="2">Uncharacterized protein</fullName>
    </submittedName>
</protein>
<dbReference type="EMBL" id="BGZK01001413">
    <property type="protein sequence ID" value="GBP79380.1"/>
    <property type="molecule type" value="Genomic_DNA"/>
</dbReference>
<evidence type="ECO:0000313" key="2">
    <source>
        <dbReference type="EMBL" id="GBP79380.1"/>
    </source>
</evidence>
<dbReference type="AlphaFoldDB" id="A0A4C1YVY8"/>
<sequence>MSRFVLWLYRKEGRFNKGTSSDPGIGDAGGLRDQAYENLSFDVTTSYKLVCRVTLQELRYARSRYAPTMRASERHASLPLGHAAVHADASQVGERQMSNAAERGGRLCFFVARSALSLAFQALNGTPQSENQHADEAVGHVARITDYRWGKSFDCQPRTGGLQRTTTSQHQVEGRPDRHSGPQLQVRVPPLLYHSTTSRISCSPVHRHSSYIGYHIAIQK</sequence>
<gene>
    <name evidence="2" type="ORF">EVAR_61804_1</name>
</gene>
<reference evidence="2 3" key="1">
    <citation type="journal article" date="2019" name="Commun. Biol.">
        <title>The bagworm genome reveals a unique fibroin gene that provides high tensile strength.</title>
        <authorList>
            <person name="Kono N."/>
            <person name="Nakamura H."/>
            <person name="Ohtoshi R."/>
            <person name="Tomita M."/>
            <person name="Numata K."/>
            <person name="Arakawa K."/>
        </authorList>
    </citation>
    <scope>NUCLEOTIDE SEQUENCE [LARGE SCALE GENOMIC DNA]</scope>
</reference>
<feature type="non-terminal residue" evidence="2">
    <location>
        <position position="220"/>
    </location>
</feature>
<organism evidence="2 3">
    <name type="scientific">Eumeta variegata</name>
    <name type="common">Bagworm moth</name>
    <name type="synonym">Eumeta japonica</name>
    <dbReference type="NCBI Taxonomy" id="151549"/>
    <lineage>
        <taxon>Eukaryota</taxon>
        <taxon>Metazoa</taxon>
        <taxon>Ecdysozoa</taxon>
        <taxon>Arthropoda</taxon>
        <taxon>Hexapoda</taxon>
        <taxon>Insecta</taxon>
        <taxon>Pterygota</taxon>
        <taxon>Neoptera</taxon>
        <taxon>Endopterygota</taxon>
        <taxon>Lepidoptera</taxon>
        <taxon>Glossata</taxon>
        <taxon>Ditrysia</taxon>
        <taxon>Tineoidea</taxon>
        <taxon>Psychidae</taxon>
        <taxon>Oiketicinae</taxon>
        <taxon>Eumeta</taxon>
    </lineage>
</organism>
<feature type="compositionally biased region" description="Polar residues" evidence="1">
    <location>
        <begin position="162"/>
        <end position="171"/>
    </location>
</feature>
<keyword evidence="3" id="KW-1185">Reference proteome</keyword>